<sequence>MKTFIIPALLILGSVQILPTNGANILFYIGMGSYSHRVPLQPLIDSLADKGHNVTFLSGFPAKSPNPKVTEFNPPKLLGFIEELMGDEFDVFSFRKNSKILMVWFLLPSLGAAACESLYADPVYLNWMNTSQFDIVVMDALVNECAYGMAYHFKAKLISFNTAIQYPWNLESHNGIPDETSSVPDGMLHTPTNMNFLERTMNALVPMVWKAYRELWVFPKLEEITKKGLGLEEIPKFADLEANTSLMFMNTHWTTEYPRSYPPNVIPVGGIAGHGKGKPLPKKLEDFINKGKDGFIYVSFGTVGEFTKFDPEIRQAFVNTLFKFPNIQFIWKSTHPIQEKLPDNVLVEKWLPQKDILVHPKIKMYITHGGLGGIYESILSKVPMICFPIFAEQEYNANAMVQKGYGIKLELIGLKEDELTDAVSKILNDDSYKKSVVRVARLFTDRPMSPLDTAVWWVEFLLRNPDSTEFIRPLSVRQSWWVRRQLDVWAFVFLVAIVIISIPLLILYSVTKLILKKVFSSNNKSKTKLKVK</sequence>
<evidence type="ECO:0000256" key="2">
    <source>
        <dbReference type="ARBA" id="ARBA00022676"/>
    </source>
</evidence>
<dbReference type="InterPro" id="IPR002213">
    <property type="entry name" value="UDP_glucos_trans"/>
</dbReference>
<evidence type="ECO:0000256" key="4">
    <source>
        <dbReference type="SAM" id="Phobius"/>
    </source>
</evidence>
<dbReference type="EMBL" id="CAXLJM020000118">
    <property type="protein sequence ID" value="CAL8137624.1"/>
    <property type="molecule type" value="Genomic_DNA"/>
</dbReference>
<keyword evidence="5" id="KW-0732">Signal</keyword>
<keyword evidence="3" id="KW-0808">Transferase</keyword>
<dbReference type="Gene3D" id="3.40.50.2000">
    <property type="entry name" value="Glycogen Phosphorylase B"/>
    <property type="match status" value="2"/>
</dbReference>
<dbReference type="Proteomes" id="UP001642540">
    <property type="component" value="Unassembled WGS sequence"/>
</dbReference>
<keyword evidence="4" id="KW-0812">Transmembrane</keyword>
<feature type="chain" id="PRO_5047357096" description="UDP-glucuronosyltransferase" evidence="5">
    <location>
        <begin position="23"/>
        <end position="532"/>
    </location>
</feature>
<accession>A0ABP1RWG8</accession>
<dbReference type="SUPFAM" id="SSF53756">
    <property type="entry name" value="UDP-Glycosyltransferase/glycogen phosphorylase"/>
    <property type="match status" value="1"/>
</dbReference>
<evidence type="ECO:0000256" key="5">
    <source>
        <dbReference type="SAM" id="SignalP"/>
    </source>
</evidence>
<dbReference type="Pfam" id="PF00201">
    <property type="entry name" value="UDPGT"/>
    <property type="match status" value="1"/>
</dbReference>
<dbReference type="PANTHER" id="PTHR48043:SF114">
    <property type="entry name" value="IP04436P-RELATED"/>
    <property type="match status" value="1"/>
</dbReference>
<evidence type="ECO:0000256" key="1">
    <source>
        <dbReference type="ARBA" id="ARBA00009995"/>
    </source>
</evidence>
<dbReference type="CDD" id="cd03784">
    <property type="entry name" value="GT1_Gtf-like"/>
    <property type="match status" value="1"/>
</dbReference>
<evidence type="ECO:0000313" key="7">
    <source>
        <dbReference type="Proteomes" id="UP001642540"/>
    </source>
</evidence>
<feature type="signal peptide" evidence="5">
    <location>
        <begin position="1"/>
        <end position="22"/>
    </location>
</feature>
<keyword evidence="7" id="KW-1185">Reference proteome</keyword>
<proteinExistence type="inferred from homology"/>
<comment type="similarity">
    <text evidence="1">Belongs to the UDP-glycosyltransferase family.</text>
</comment>
<evidence type="ECO:0008006" key="8">
    <source>
        <dbReference type="Google" id="ProtNLM"/>
    </source>
</evidence>
<evidence type="ECO:0000256" key="3">
    <source>
        <dbReference type="ARBA" id="ARBA00022679"/>
    </source>
</evidence>
<dbReference type="PANTHER" id="PTHR48043">
    <property type="entry name" value="EG:EG0003.4 PROTEIN-RELATED"/>
    <property type="match status" value="1"/>
</dbReference>
<protein>
    <recommendedName>
        <fullName evidence="8">UDP-glucuronosyltransferase</fullName>
    </recommendedName>
</protein>
<name>A0ABP1RWG8_9HEXA</name>
<evidence type="ECO:0000313" key="6">
    <source>
        <dbReference type="EMBL" id="CAL8137624.1"/>
    </source>
</evidence>
<reference evidence="6 7" key="1">
    <citation type="submission" date="2024-08" db="EMBL/GenBank/DDBJ databases">
        <authorList>
            <person name="Cucini C."/>
            <person name="Frati F."/>
        </authorList>
    </citation>
    <scope>NUCLEOTIDE SEQUENCE [LARGE SCALE GENOMIC DNA]</scope>
</reference>
<feature type="transmembrane region" description="Helical" evidence="4">
    <location>
        <begin position="488"/>
        <end position="510"/>
    </location>
</feature>
<keyword evidence="2" id="KW-0328">Glycosyltransferase</keyword>
<comment type="caution">
    <text evidence="6">The sequence shown here is derived from an EMBL/GenBank/DDBJ whole genome shotgun (WGS) entry which is preliminary data.</text>
</comment>
<keyword evidence="4" id="KW-1133">Transmembrane helix</keyword>
<keyword evidence="4" id="KW-0472">Membrane</keyword>
<dbReference type="InterPro" id="IPR050271">
    <property type="entry name" value="UDP-glycosyltransferase"/>
</dbReference>
<organism evidence="6 7">
    <name type="scientific">Orchesella dallaii</name>
    <dbReference type="NCBI Taxonomy" id="48710"/>
    <lineage>
        <taxon>Eukaryota</taxon>
        <taxon>Metazoa</taxon>
        <taxon>Ecdysozoa</taxon>
        <taxon>Arthropoda</taxon>
        <taxon>Hexapoda</taxon>
        <taxon>Collembola</taxon>
        <taxon>Entomobryomorpha</taxon>
        <taxon>Entomobryoidea</taxon>
        <taxon>Orchesellidae</taxon>
        <taxon>Orchesellinae</taxon>
        <taxon>Orchesella</taxon>
    </lineage>
</organism>
<gene>
    <name evidence="6" type="ORF">ODALV1_LOCUS27005</name>
</gene>